<feature type="transmembrane region" description="Helical" evidence="1">
    <location>
        <begin position="84"/>
        <end position="108"/>
    </location>
</feature>
<protein>
    <recommendedName>
        <fullName evidence="4">DUF3995 domain-containing protein</fullName>
    </recommendedName>
</protein>
<sequence>MKSSPTLWIFLAAAIAVFGVAIHLAAIVGGPSWYAFFGAPPRIVASARDGTWLAPVSAAGIAVLMGLCAVYACSAAGLIRRLPLLLPALASIATVCLVRALILIPLAFKHTELLNTFEVVAAVVWATAGVGFALGFRTARTRPNG</sequence>
<name>A0ABW0M6W6_9BURK</name>
<evidence type="ECO:0000256" key="1">
    <source>
        <dbReference type="SAM" id="Phobius"/>
    </source>
</evidence>
<dbReference type="RefSeq" id="WP_378994118.1">
    <property type="nucleotide sequence ID" value="NZ_JBHSMT010000005.1"/>
</dbReference>
<evidence type="ECO:0008006" key="4">
    <source>
        <dbReference type="Google" id="ProtNLM"/>
    </source>
</evidence>
<evidence type="ECO:0000313" key="2">
    <source>
        <dbReference type="EMBL" id="MFC5472561.1"/>
    </source>
</evidence>
<evidence type="ECO:0000313" key="3">
    <source>
        <dbReference type="Proteomes" id="UP001596045"/>
    </source>
</evidence>
<dbReference type="EMBL" id="JBHSMT010000005">
    <property type="protein sequence ID" value="MFC5472561.1"/>
    <property type="molecule type" value="Genomic_DNA"/>
</dbReference>
<keyword evidence="1" id="KW-1133">Transmembrane helix</keyword>
<accession>A0ABW0M6W6</accession>
<keyword evidence="3" id="KW-1185">Reference proteome</keyword>
<keyword evidence="1" id="KW-0812">Transmembrane</keyword>
<keyword evidence="1" id="KW-0472">Membrane</keyword>
<comment type="caution">
    <text evidence="2">The sequence shown here is derived from an EMBL/GenBank/DDBJ whole genome shotgun (WGS) entry which is preliminary data.</text>
</comment>
<feature type="transmembrane region" description="Helical" evidence="1">
    <location>
        <begin position="114"/>
        <end position="136"/>
    </location>
</feature>
<feature type="transmembrane region" description="Helical" evidence="1">
    <location>
        <begin position="52"/>
        <end position="72"/>
    </location>
</feature>
<dbReference type="Proteomes" id="UP001596045">
    <property type="component" value="Unassembled WGS sequence"/>
</dbReference>
<proteinExistence type="predicted"/>
<gene>
    <name evidence="2" type="ORF">ACFPM8_01185</name>
</gene>
<reference evidence="3" key="1">
    <citation type="journal article" date="2019" name="Int. J. Syst. Evol. Microbiol.">
        <title>The Global Catalogue of Microorganisms (GCM) 10K type strain sequencing project: providing services to taxonomists for standard genome sequencing and annotation.</title>
        <authorList>
            <consortium name="The Broad Institute Genomics Platform"/>
            <consortium name="The Broad Institute Genome Sequencing Center for Infectious Disease"/>
            <person name="Wu L."/>
            <person name="Ma J."/>
        </authorList>
    </citation>
    <scope>NUCLEOTIDE SEQUENCE [LARGE SCALE GENOMIC DNA]</scope>
    <source>
        <strain evidence="3">JCM 17066</strain>
    </source>
</reference>
<organism evidence="2 3">
    <name type="scientific">Paraherbaspirillum soli</name>
    <dbReference type="NCBI Taxonomy" id="631222"/>
    <lineage>
        <taxon>Bacteria</taxon>
        <taxon>Pseudomonadati</taxon>
        <taxon>Pseudomonadota</taxon>
        <taxon>Betaproteobacteria</taxon>
        <taxon>Burkholderiales</taxon>
        <taxon>Oxalobacteraceae</taxon>
        <taxon>Paraherbaspirillum</taxon>
    </lineage>
</organism>
<feature type="transmembrane region" description="Helical" evidence="1">
    <location>
        <begin position="7"/>
        <end position="32"/>
    </location>
</feature>